<dbReference type="InterPro" id="IPR041610">
    <property type="entry name" value="ArlS_N"/>
</dbReference>
<evidence type="ECO:0000256" key="1">
    <source>
        <dbReference type="ARBA" id="ARBA00000085"/>
    </source>
</evidence>
<proteinExistence type="predicted"/>
<comment type="subcellular location">
    <subcellularLocation>
        <location evidence="2">Cell membrane</location>
        <topology evidence="2">Multi-pass membrane protein</topology>
    </subcellularLocation>
</comment>
<evidence type="ECO:0000256" key="11">
    <source>
        <dbReference type="ARBA" id="ARBA00022840"/>
    </source>
</evidence>
<evidence type="ECO:0000256" key="7">
    <source>
        <dbReference type="ARBA" id="ARBA00022679"/>
    </source>
</evidence>
<name>A0A8J2TKM9_9BACI</name>
<dbReference type="InterPro" id="IPR036097">
    <property type="entry name" value="HisK_dim/P_sf"/>
</dbReference>
<evidence type="ECO:0000313" key="18">
    <source>
        <dbReference type="EMBL" id="GFZ78211.1"/>
    </source>
</evidence>
<evidence type="ECO:0000256" key="8">
    <source>
        <dbReference type="ARBA" id="ARBA00022692"/>
    </source>
</evidence>
<dbReference type="Pfam" id="PF18719">
    <property type="entry name" value="ArlS_N"/>
    <property type="match status" value="1"/>
</dbReference>
<dbReference type="AlphaFoldDB" id="A0A8J2TKM9"/>
<dbReference type="Proteomes" id="UP000602050">
    <property type="component" value="Unassembled WGS sequence"/>
</dbReference>
<evidence type="ECO:0000256" key="10">
    <source>
        <dbReference type="ARBA" id="ARBA00022777"/>
    </source>
</evidence>
<keyword evidence="14 15" id="KW-0472">Membrane</keyword>
<keyword evidence="8 15" id="KW-0812">Transmembrane</keyword>
<evidence type="ECO:0000256" key="12">
    <source>
        <dbReference type="ARBA" id="ARBA00022989"/>
    </source>
</evidence>
<sequence length="446" mass="50840">MKLQVKIQIFTSLLMFILLLLVNVAIFLMFHKMSTSSELEELELTTNDLVATLKENPDADISNVLKAYLPVNGMIRIIEESGNPLFEQTRSTEYLTLPWKFTNKESKEIYTEGNYPDVAVVTKPIIWQDGEIVTLQVSNVLYALDETMRTLSYVLTVLFLIMLIPVIISGVLLSRLLLRPIQKLQETMQENMKHGKWKKIDTVSRSKDEIYEMQKTFNQMIDYLKDSYERQEMFVSDASHELKTPVQIIKSYAQLLKRRGMNDPALLKESVEAIDSEADRMKRLIEQMLSLAKGKQEVVDKDPIDIEALIKEIIPVFEGAYGRKIHLQSEPVFVKGNKGLLEQVLYILLENGMKYSSDDMEVNISKRGEKARISVTDFGQGIPKDVQERIFDRFYRVDKARSRETGGTGLGLAIAASIVKGHKGKIEVESELGKGSTFTIILPYVQ</sequence>
<organism evidence="18 19">
    <name type="scientific">Compostibacillus humi</name>
    <dbReference type="NCBI Taxonomy" id="1245525"/>
    <lineage>
        <taxon>Bacteria</taxon>
        <taxon>Bacillati</taxon>
        <taxon>Bacillota</taxon>
        <taxon>Bacilli</taxon>
        <taxon>Bacillales</taxon>
        <taxon>Bacillaceae</taxon>
        <taxon>Compostibacillus</taxon>
    </lineage>
</organism>
<dbReference type="PROSITE" id="PS50885">
    <property type="entry name" value="HAMP"/>
    <property type="match status" value="1"/>
</dbReference>
<keyword evidence="19" id="KW-1185">Reference proteome</keyword>
<evidence type="ECO:0000256" key="2">
    <source>
        <dbReference type="ARBA" id="ARBA00004651"/>
    </source>
</evidence>
<dbReference type="SMART" id="SM00388">
    <property type="entry name" value="HisKA"/>
    <property type="match status" value="1"/>
</dbReference>
<comment type="caution">
    <text evidence="18">The sequence shown here is derived from an EMBL/GenBank/DDBJ whole genome shotgun (WGS) entry which is preliminary data.</text>
</comment>
<evidence type="ECO:0000256" key="4">
    <source>
        <dbReference type="ARBA" id="ARBA00015735"/>
    </source>
</evidence>
<dbReference type="InterPro" id="IPR050398">
    <property type="entry name" value="HssS/ArlS-like"/>
</dbReference>
<dbReference type="InterPro" id="IPR005467">
    <property type="entry name" value="His_kinase_dom"/>
</dbReference>
<keyword evidence="12 15" id="KW-1133">Transmembrane helix</keyword>
<evidence type="ECO:0000256" key="13">
    <source>
        <dbReference type="ARBA" id="ARBA00023012"/>
    </source>
</evidence>
<dbReference type="Pfam" id="PF00672">
    <property type="entry name" value="HAMP"/>
    <property type="match status" value="1"/>
</dbReference>
<dbReference type="SMART" id="SM00304">
    <property type="entry name" value="HAMP"/>
    <property type="match status" value="1"/>
</dbReference>
<dbReference type="InterPro" id="IPR003660">
    <property type="entry name" value="HAMP_dom"/>
</dbReference>
<evidence type="ECO:0000259" key="17">
    <source>
        <dbReference type="PROSITE" id="PS50885"/>
    </source>
</evidence>
<feature type="domain" description="Histidine kinase" evidence="16">
    <location>
        <begin position="237"/>
        <end position="446"/>
    </location>
</feature>
<dbReference type="SUPFAM" id="SSF47384">
    <property type="entry name" value="Homodimeric domain of signal transducing histidine kinase"/>
    <property type="match status" value="1"/>
</dbReference>
<dbReference type="CDD" id="cd00082">
    <property type="entry name" value="HisKA"/>
    <property type="match status" value="1"/>
</dbReference>
<dbReference type="GO" id="GO:0005524">
    <property type="term" value="F:ATP binding"/>
    <property type="evidence" value="ECO:0007669"/>
    <property type="project" value="UniProtKB-KW"/>
</dbReference>
<keyword evidence="13" id="KW-0902">Two-component regulatory system</keyword>
<reference evidence="18" key="2">
    <citation type="submission" date="2020-09" db="EMBL/GenBank/DDBJ databases">
        <authorList>
            <person name="Sun Q."/>
            <person name="Zhou Y."/>
        </authorList>
    </citation>
    <scope>NUCLEOTIDE SEQUENCE</scope>
    <source>
        <strain evidence="18">CGMCC 1.12360</strain>
    </source>
</reference>
<dbReference type="PANTHER" id="PTHR45528">
    <property type="entry name" value="SENSOR HISTIDINE KINASE CPXA"/>
    <property type="match status" value="1"/>
</dbReference>
<dbReference type="GO" id="GO:0000155">
    <property type="term" value="F:phosphorelay sensor kinase activity"/>
    <property type="evidence" value="ECO:0007669"/>
    <property type="project" value="InterPro"/>
</dbReference>
<dbReference type="RefSeq" id="WP_188392241.1">
    <property type="nucleotide sequence ID" value="NZ_BMEV01000034.1"/>
</dbReference>
<dbReference type="EC" id="2.7.13.3" evidence="3"/>
<dbReference type="FunFam" id="3.30.565.10:FF:000006">
    <property type="entry name" value="Sensor histidine kinase WalK"/>
    <property type="match status" value="1"/>
</dbReference>
<dbReference type="Pfam" id="PF00512">
    <property type="entry name" value="HisKA"/>
    <property type="match status" value="1"/>
</dbReference>
<keyword evidence="7" id="KW-0808">Transferase</keyword>
<dbReference type="SUPFAM" id="SSF55874">
    <property type="entry name" value="ATPase domain of HSP90 chaperone/DNA topoisomerase II/histidine kinase"/>
    <property type="match status" value="1"/>
</dbReference>
<dbReference type="Gene3D" id="1.10.287.130">
    <property type="match status" value="1"/>
</dbReference>
<evidence type="ECO:0000256" key="5">
    <source>
        <dbReference type="ARBA" id="ARBA00022475"/>
    </source>
</evidence>
<evidence type="ECO:0000259" key="16">
    <source>
        <dbReference type="PROSITE" id="PS50109"/>
    </source>
</evidence>
<gene>
    <name evidence="18" type="primary">ykoH</name>
    <name evidence="18" type="ORF">GCM10010978_19740</name>
</gene>
<comment type="catalytic activity">
    <reaction evidence="1">
        <text>ATP + protein L-histidine = ADP + protein N-phospho-L-histidine.</text>
        <dbReference type="EC" id="2.7.13.3"/>
    </reaction>
</comment>
<dbReference type="SMART" id="SM00387">
    <property type="entry name" value="HATPase_c"/>
    <property type="match status" value="1"/>
</dbReference>
<evidence type="ECO:0000256" key="6">
    <source>
        <dbReference type="ARBA" id="ARBA00022553"/>
    </source>
</evidence>
<keyword evidence="6" id="KW-0597">Phosphoprotein</keyword>
<dbReference type="InterPro" id="IPR004358">
    <property type="entry name" value="Sig_transdc_His_kin-like_C"/>
</dbReference>
<evidence type="ECO:0000256" key="9">
    <source>
        <dbReference type="ARBA" id="ARBA00022741"/>
    </source>
</evidence>
<keyword evidence="9" id="KW-0547">Nucleotide-binding</keyword>
<dbReference type="Gene3D" id="3.30.565.10">
    <property type="entry name" value="Histidine kinase-like ATPase, C-terminal domain"/>
    <property type="match status" value="1"/>
</dbReference>
<feature type="transmembrane region" description="Helical" evidence="15">
    <location>
        <begin position="7"/>
        <end position="30"/>
    </location>
</feature>
<dbReference type="InterPro" id="IPR003594">
    <property type="entry name" value="HATPase_dom"/>
</dbReference>
<dbReference type="SUPFAM" id="SSF158472">
    <property type="entry name" value="HAMP domain-like"/>
    <property type="match status" value="1"/>
</dbReference>
<dbReference type="InterPro" id="IPR003661">
    <property type="entry name" value="HisK_dim/P_dom"/>
</dbReference>
<keyword evidence="11" id="KW-0067">ATP-binding</keyword>
<dbReference type="Gene3D" id="6.10.340.10">
    <property type="match status" value="1"/>
</dbReference>
<dbReference type="CDD" id="cd00075">
    <property type="entry name" value="HATPase"/>
    <property type="match status" value="1"/>
</dbReference>
<dbReference type="PROSITE" id="PS50109">
    <property type="entry name" value="HIS_KIN"/>
    <property type="match status" value="1"/>
</dbReference>
<dbReference type="PRINTS" id="PR00344">
    <property type="entry name" value="BCTRLSENSOR"/>
</dbReference>
<reference evidence="18" key="1">
    <citation type="journal article" date="2014" name="Int. J. Syst. Evol. Microbiol.">
        <title>Complete genome sequence of Corynebacterium casei LMG S-19264T (=DSM 44701T), isolated from a smear-ripened cheese.</title>
        <authorList>
            <consortium name="US DOE Joint Genome Institute (JGI-PGF)"/>
            <person name="Walter F."/>
            <person name="Albersmeier A."/>
            <person name="Kalinowski J."/>
            <person name="Ruckert C."/>
        </authorList>
    </citation>
    <scope>NUCLEOTIDE SEQUENCE</scope>
    <source>
        <strain evidence="18">CGMCC 1.12360</strain>
    </source>
</reference>
<keyword evidence="5" id="KW-1003">Cell membrane</keyword>
<dbReference type="GO" id="GO:0005886">
    <property type="term" value="C:plasma membrane"/>
    <property type="evidence" value="ECO:0007669"/>
    <property type="project" value="UniProtKB-SubCell"/>
</dbReference>
<dbReference type="InterPro" id="IPR036890">
    <property type="entry name" value="HATPase_C_sf"/>
</dbReference>
<protein>
    <recommendedName>
        <fullName evidence="4">Signal transduction histidine-protein kinase ArlS</fullName>
        <ecNumber evidence="3">2.7.13.3</ecNumber>
    </recommendedName>
</protein>
<accession>A0A8J2TKM9</accession>
<dbReference type="Pfam" id="PF02518">
    <property type="entry name" value="HATPase_c"/>
    <property type="match status" value="1"/>
</dbReference>
<dbReference type="PANTHER" id="PTHR45528:SF1">
    <property type="entry name" value="SENSOR HISTIDINE KINASE CPXA"/>
    <property type="match status" value="1"/>
</dbReference>
<feature type="domain" description="HAMP" evidence="17">
    <location>
        <begin position="175"/>
        <end position="229"/>
    </location>
</feature>
<evidence type="ECO:0000256" key="14">
    <source>
        <dbReference type="ARBA" id="ARBA00023136"/>
    </source>
</evidence>
<evidence type="ECO:0000256" key="3">
    <source>
        <dbReference type="ARBA" id="ARBA00012438"/>
    </source>
</evidence>
<dbReference type="EMBL" id="BMEV01000034">
    <property type="protein sequence ID" value="GFZ78211.1"/>
    <property type="molecule type" value="Genomic_DNA"/>
</dbReference>
<evidence type="ECO:0000313" key="19">
    <source>
        <dbReference type="Proteomes" id="UP000602050"/>
    </source>
</evidence>
<feature type="transmembrane region" description="Helical" evidence="15">
    <location>
        <begin position="151"/>
        <end position="178"/>
    </location>
</feature>
<dbReference type="CDD" id="cd06225">
    <property type="entry name" value="HAMP"/>
    <property type="match status" value="1"/>
</dbReference>
<keyword evidence="10 18" id="KW-0418">Kinase</keyword>
<evidence type="ECO:0000256" key="15">
    <source>
        <dbReference type="SAM" id="Phobius"/>
    </source>
</evidence>
<dbReference type="FunFam" id="1.10.287.130:FF:000001">
    <property type="entry name" value="Two-component sensor histidine kinase"/>
    <property type="match status" value="1"/>
</dbReference>